<protein>
    <recommendedName>
        <fullName evidence="3">DUF2441 domain-containing protein</fullName>
    </recommendedName>
</protein>
<reference evidence="1 2" key="1">
    <citation type="submission" date="2019-10" db="EMBL/GenBank/DDBJ databases">
        <title>Complete genome sequence of Vibrio sp. strain THAF100, isolated from non-filtered water from the water column of tank 6 of a marine aquarium containing stony-coral fragments. Water maintained at 26 degree C.</title>
        <authorList>
            <person name="Ruckert C."/>
            <person name="Franco A."/>
            <person name="Kalinowski J."/>
            <person name="Glaeser S."/>
        </authorList>
    </citation>
    <scope>NUCLEOTIDE SEQUENCE [LARGE SCALE GENOMIC DNA]</scope>
    <source>
        <strain evidence="1 2">THAF100</strain>
    </source>
</reference>
<dbReference type="AlphaFoldDB" id="A0A5P9CL92"/>
<organism evidence="1 2">
    <name type="scientific">Vibrio aquimaris</name>
    <dbReference type="NCBI Taxonomy" id="2587862"/>
    <lineage>
        <taxon>Bacteria</taxon>
        <taxon>Pseudomonadati</taxon>
        <taxon>Pseudomonadota</taxon>
        <taxon>Gammaproteobacteria</taxon>
        <taxon>Vibrionales</taxon>
        <taxon>Vibrionaceae</taxon>
        <taxon>Vibrio</taxon>
    </lineage>
</organism>
<sequence>MKKFYHADVTGSLKEDMHIKLGNGSLSKFGQIYQARFRRLGINEFCSKPLPDKVALLDDSSYREYFLELFRIEHPHLKELDLVSRLNCFFAVESVENAYEYANRHGHKTKPTIYEVHTDGPIMKLDMTWLDHQFTREFSAFEYYYRHYWLGKKIEEDQHLSAHEKRGSFIEVLISGDVYIGSRVE</sequence>
<dbReference type="Proteomes" id="UP000326936">
    <property type="component" value="Chromosome"/>
</dbReference>
<proteinExistence type="predicted"/>
<dbReference type="KEGG" id="vaq:FIV01_07770"/>
<accession>A0A5P9CL92</accession>
<gene>
    <name evidence="1" type="ORF">FIV01_07770</name>
</gene>
<evidence type="ECO:0000313" key="1">
    <source>
        <dbReference type="EMBL" id="QFT26322.1"/>
    </source>
</evidence>
<name>A0A5P9CL92_9VIBR</name>
<dbReference type="OrthoDB" id="9255720at2"/>
<dbReference type="RefSeq" id="WP_152430482.1">
    <property type="nucleotide sequence ID" value="NZ_CBCSDK010000004.1"/>
</dbReference>
<evidence type="ECO:0008006" key="3">
    <source>
        <dbReference type="Google" id="ProtNLM"/>
    </source>
</evidence>
<dbReference type="SUPFAM" id="SSF56399">
    <property type="entry name" value="ADP-ribosylation"/>
    <property type="match status" value="1"/>
</dbReference>
<dbReference type="EMBL" id="CP045350">
    <property type="protein sequence ID" value="QFT26322.1"/>
    <property type="molecule type" value="Genomic_DNA"/>
</dbReference>
<keyword evidence="2" id="KW-1185">Reference proteome</keyword>
<evidence type="ECO:0000313" key="2">
    <source>
        <dbReference type="Proteomes" id="UP000326936"/>
    </source>
</evidence>